<dbReference type="AlphaFoldDB" id="A0A183E7J0"/>
<evidence type="ECO:0000256" key="9">
    <source>
        <dbReference type="ARBA" id="ARBA00022946"/>
    </source>
</evidence>
<evidence type="ECO:0000256" key="1">
    <source>
        <dbReference type="ARBA" id="ARBA00004123"/>
    </source>
</evidence>
<keyword evidence="14" id="KW-1185">Reference proteome</keyword>
<organism evidence="15">
    <name type="scientific">Gongylonema pulchrum</name>
    <dbReference type="NCBI Taxonomy" id="637853"/>
    <lineage>
        <taxon>Eukaryota</taxon>
        <taxon>Metazoa</taxon>
        <taxon>Ecdysozoa</taxon>
        <taxon>Nematoda</taxon>
        <taxon>Chromadorea</taxon>
        <taxon>Rhabditida</taxon>
        <taxon>Spirurina</taxon>
        <taxon>Spiruromorpha</taxon>
        <taxon>Spiruroidea</taxon>
        <taxon>Gongylonematidae</taxon>
        <taxon>Gongylonema</taxon>
    </lineage>
</organism>
<dbReference type="SMART" id="SM01284">
    <property type="entry name" value="ECSIT_Cterm"/>
    <property type="match status" value="1"/>
</dbReference>
<keyword evidence="8" id="KW-0391">Immunity</keyword>
<keyword evidence="6" id="KW-0963">Cytoplasm</keyword>
<dbReference type="PANTHER" id="PTHR13113:SF1">
    <property type="entry name" value="EVOLUTIONARILY CONSERVED SIGNALING INTERMEDIATE IN TOLL PATHWAY, MITOCHONDRIAL"/>
    <property type="match status" value="1"/>
</dbReference>
<dbReference type="InterPro" id="IPR010418">
    <property type="entry name" value="ECSIT"/>
</dbReference>
<dbReference type="EMBL" id="UYRT01084429">
    <property type="protein sequence ID" value="VDN28822.1"/>
    <property type="molecule type" value="Genomic_DNA"/>
</dbReference>
<dbReference type="InterPro" id="IPR046448">
    <property type="entry name" value="ECSIT_N"/>
</dbReference>
<dbReference type="WBParaSite" id="GPUH_0001695301-mRNA-1">
    <property type="protein sequence ID" value="GPUH_0001695301-mRNA-1"/>
    <property type="gene ID" value="GPUH_0001695301"/>
</dbReference>
<dbReference type="GO" id="GO:0005739">
    <property type="term" value="C:mitochondrion"/>
    <property type="evidence" value="ECO:0007669"/>
    <property type="project" value="UniProtKB-SubCell"/>
</dbReference>
<proteinExistence type="inferred from homology"/>
<evidence type="ECO:0000256" key="10">
    <source>
        <dbReference type="ARBA" id="ARBA00023128"/>
    </source>
</evidence>
<evidence type="ECO:0000256" key="11">
    <source>
        <dbReference type="ARBA" id="ARBA00023242"/>
    </source>
</evidence>
<dbReference type="GO" id="GO:0007178">
    <property type="term" value="P:cell surface receptor protein serine/threonine kinase signaling pathway"/>
    <property type="evidence" value="ECO:0007669"/>
    <property type="project" value="TreeGrafter"/>
</dbReference>
<dbReference type="GO" id="GO:0005634">
    <property type="term" value="C:nucleus"/>
    <property type="evidence" value="ECO:0007669"/>
    <property type="project" value="UniProtKB-SubCell"/>
</dbReference>
<evidence type="ECO:0000313" key="14">
    <source>
        <dbReference type="Proteomes" id="UP000271098"/>
    </source>
</evidence>
<evidence type="ECO:0000256" key="7">
    <source>
        <dbReference type="ARBA" id="ARBA00022588"/>
    </source>
</evidence>
<evidence type="ECO:0000256" key="5">
    <source>
        <dbReference type="ARBA" id="ARBA00019998"/>
    </source>
</evidence>
<keyword evidence="9" id="KW-0809">Transit peptide</keyword>
<dbReference type="PANTHER" id="PTHR13113">
    <property type="entry name" value="ECSIT EVOLUTIONARILY CONSERVED SIGNALING INTERMEDIATE IN TOLL PATHWAYS"/>
    <property type="match status" value="1"/>
</dbReference>
<evidence type="ECO:0000256" key="6">
    <source>
        <dbReference type="ARBA" id="ARBA00022490"/>
    </source>
</evidence>
<evidence type="ECO:0000259" key="12">
    <source>
        <dbReference type="SMART" id="SM01284"/>
    </source>
</evidence>
<accession>A0A183E7J0</accession>
<dbReference type="Pfam" id="PF14784">
    <property type="entry name" value="ECSIT_C"/>
    <property type="match status" value="1"/>
</dbReference>
<dbReference type="InterPro" id="IPR029342">
    <property type="entry name" value="ECIST_C"/>
</dbReference>
<comment type="similarity">
    <text evidence="4">Belongs to the ECSIT family.</text>
</comment>
<gene>
    <name evidence="13" type="ORF">GPUH_LOCUS16932</name>
</gene>
<evidence type="ECO:0000313" key="15">
    <source>
        <dbReference type="WBParaSite" id="GPUH_0001695301-mRNA-1"/>
    </source>
</evidence>
<evidence type="ECO:0000256" key="4">
    <source>
        <dbReference type="ARBA" id="ARBA00007674"/>
    </source>
</evidence>
<dbReference type="Proteomes" id="UP000271098">
    <property type="component" value="Unassembled WGS sequence"/>
</dbReference>
<evidence type="ECO:0000256" key="8">
    <source>
        <dbReference type="ARBA" id="ARBA00022859"/>
    </source>
</evidence>
<feature type="domain" description="ECSIT C-terminal" evidence="12">
    <location>
        <begin position="165"/>
        <end position="289"/>
    </location>
</feature>
<keyword evidence="10" id="KW-0496">Mitochondrion</keyword>
<evidence type="ECO:0000256" key="2">
    <source>
        <dbReference type="ARBA" id="ARBA00004173"/>
    </source>
</evidence>
<sequence length="300" mass="34486">MREYGLQKDLDIYKSLLNIFPKGPLIPQNAFQVSSLLLCISFRHLRTIFAAARIRLFSHVIARRLGASNLDPRVQPDKEVHDIVVNVFGEWNFATKKIKRMMYWMPKLKHSNKYLDRRKIEGKKLSGVDLGYLALKMISRDPGTRISFAEIGDVEQKSWLLSAQSPQQAKLLHALGEGASLYVDGPSKVYLMDHCVDYVVLSADPKTQYYEKYDESSAYDEDFENWKSEWDEGVARHPRVSTIHEQKHETILALSVFEKVSRESAVAWINHLQSSNPTMHNARVLLRTKQAERTLITPIS</sequence>
<protein>
    <recommendedName>
        <fullName evidence="5">Evolutionarily conserved signaling intermediate in Toll pathway, mitochondrial</fullName>
    </recommendedName>
</protein>
<name>A0A183E7J0_9BILA</name>
<comment type="subcellular location">
    <subcellularLocation>
        <location evidence="3">Cytoplasm</location>
    </subcellularLocation>
    <subcellularLocation>
        <location evidence="2">Mitochondrion</location>
    </subcellularLocation>
    <subcellularLocation>
        <location evidence="1">Nucleus</location>
    </subcellularLocation>
</comment>
<reference evidence="15" key="1">
    <citation type="submission" date="2016-06" db="UniProtKB">
        <authorList>
            <consortium name="WormBaseParasite"/>
        </authorList>
    </citation>
    <scope>IDENTIFICATION</scope>
</reference>
<keyword evidence="7" id="KW-0399">Innate immunity</keyword>
<evidence type="ECO:0000313" key="13">
    <source>
        <dbReference type="EMBL" id="VDN28822.1"/>
    </source>
</evidence>
<dbReference type="GO" id="GO:0045087">
    <property type="term" value="P:innate immune response"/>
    <property type="evidence" value="ECO:0007669"/>
    <property type="project" value="UniProtKB-KW"/>
</dbReference>
<dbReference type="Pfam" id="PF06239">
    <property type="entry name" value="ECSIT_N"/>
    <property type="match status" value="2"/>
</dbReference>
<dbReference type="OrthoDB" id="10064298at2759"/>
<reference evidence="13 14" key="2">
    <citation type="submission" date="2018-11" db="EMBL/GenBank/DDBJ databases">
        <authorList>
            <consortium name="Pathogen Informatics"/>
        </authorList>
    </citation>
    <scope>NUCLEOTIDE SEQUENCE [LARGE SCALE GENOMIC DNA]</scope>
</reference>
<evidence type="ECO:0000256" key="3">
    <source>
        <dbReference type="ARBA" id="ARBA00004496"/>
    </source>
</evidence>
<keyword evidence="11" id="KW-0539">Nucleus</keyword>